<keyword evidence="1" id="KW-0805">Transcription regulation</keyword>
<evidence type="ECO:0000256" key="4">
    <source>
        <dbReference type="PROSITE-ProRule" id="PRU00335"/>
    </source>
</evidence>
<dbReference type="Proteomes" id="UP000246722">
    <property type="component" value="Unassembled WGS sequence"/>
</dbReference>
<keyword evidence="3" id="KW-0804">Transcription</keyword>
<dbReference type="RefSeq" id="WP_110125239.1">
    <property type="nucleotide sequence ID" value="NZ_QHLY01000005.1"/>
</dbReference>
<evidence type="ECO:0000313" key="6">
    <source>
        <dbReference type="EMBL" id="PXA71716.1"/>
    </source>
</evidence>
<dbReference type="GO" id="GO:0000976">
    <property type="term" value="F:transcription cis-regulatory region binding"/>
    <property type="evidence" value="ECO:0007669"/>
    <property type="project" value="TreeGrafter"/>
</dbReference>
<feature type="domain" description="HTH tetR-type" evidence="5">
    <location>
        <begin position="6"/>
        <end position="66"/>
    </location>
</feature>
<gene>
    <name evidence="6" type="ORF">CTB96_01955</name>
</gene>
<dbReference type="SUPFAM" id="SSF46689">
    <property type="entry name" value="Homeodomain-like"/>
    <property type="match status" value="1"/>
</dbReference>
<accession>A0A318A0H0</accession>
<reference evidence="6 7" key="1">
    <citation type="submission" date="2018-05" db="EMBL/GenBank/DDBJ databases">
        <title>Genetic diversity of glacier-inhabiting Cryobacterium bacteria in China and description of Cryobacterium mengkeensis sp. nov. and Arthrobacter glacialis sp. nov.</title>
        <authorList>
            <person name="Liu Q."/>
            <person name="Xin Y.-H."/>
        </authorList>
    </citation>
    <scope>NUCLEOTIDE SEQUENCE [LARGE SCALE GENOMIC DNA]</scope>
    <source>
        <strain evidence="6 7">SK-1</strain>
    </source>
</reference>
<dbReference type="Pfam" id="PF17754">
    <property type="entry name" value="TetR_C_14"/>
    <property type="match status" value="1"/>
</dbReference>
<dbReference type="GO" id="GO:0003700">
    <property type="term" value="F:DNA-binding transcription factor activity"/>
    <property type="evidence" value="ECO:0007669"/>
    <property type="project" value="TreeGrafter"/>
</dbReference>
<name>A0A318A0H0_9MICO</name>
<dbReference type="PROSITE" id="PS50977">
    <property type="entry name" value="HTH_TETR_2"/>
    <property type="match status" value="1"/>
</dbReference>
<dbReference type="AlphaFoldDB" id="A0A318A0H0"/>
<protein>
    <submittedName>
        <fullName evidence="6">TetR family transcriptional regulator</fullName>
    </submittedName>
</protein>
<keyword evidence="2 4" id="KW-0238">DNA-binding</keyword>
<dbReference type="OrthoDB" id="4746440at2"/>
<dbReference type="InterPro" id="IPR050109">
    <property type="entry name" value="HTH-type_TetR-like_transc_reg"/>
</dbReference>
<evidence type="ECO:0000259" key="5">
    <source>
        <dbReference type="PROSITE" id="PS50977"/>
    </source>
</evidence>
<dbReference type="InterPro" id="IPR009057">
    <property type="entry name" value="Homeodomain-like_sf"/>
</dbReference>
<sequence length="188" mass="20466">MGRWKPDARGRLTLGALELFAERGYEQTTAAEIAERAGVTERTFFRHFPDKREVLFMGAKHLQDRVVAAITAAPASMPPIDVVGVAMESAAELLEEDRDYARQRWAVIAATPSLRERELLKMASLSAACAEALRARGVAELPAGLAAETGVTIFKLSFERWVSDEPSGTFTECIRDALAQLKGMTAGA</sequence>
<dbReference type="InterPro" id="IPR001647">
    <property type="entry name" value="HTH_TetR"/>
</dbReference>
<evidence type="ECO:0000256" key="2">
    <source>
        <dbReference type="ARBA" id="ARBA00023125"/>
    </source>
</evidence>
<feature type="DNA-binding region" description="H-T-H motif" evidence="4">
    <location>
        <begin position="29"/>
        <end position="48"/>
    </location>
</feature>
<evidence type="ECO:0000313" key="7">
    <source>
        <dbReference type="Proteomes" id="UP000246722"/>
    </source>
</evidence>
<dbReference type="PRINTS" id="PR00455">
    <property type="entry name" value="HTHTETR"/>
</dbReference>
<dbReference type="PANTHER" id="PTHR30055">
    <property type="entry name" value="HTH-TYPE TRANSCRIPTIONAL REGULATOR RUTR"/>
    <property type="match status" value="1"/>
</dbReference>
<dbReference type="Pfam" id="PF00440">
    <property type="entry name" value="TetR_N"/>
    <property type="match status" value="1"/>
</dbReference>
<dbReference type="Gene3D" id="1.10.357.10">
    <property type="entry name" value="Tetracycline Repressor, domain 2"/>
    <property type="match status" value="1"/>
</dbReference>
<dbReference type="InterPro" id="IPR041347">
    <property type="entry name" value="MftR_C"/>
</dbReference>
<dbReference type="PANTHER" id="PTHR30055:SF238">
    <property type="entry name" value="MYCOFACTOCIN BIOSYNTHESIS TRANSCRIPTIONAL REGULATOR MFTR-RELATED"/>
    <property type="match status" value="1"/>
</dbReference>
<proteinExistence type="predicted"/>
<comment type="caution">
    <text evidence="6">The sequence shown here is derived from an EMBL/GenBank/DDBJ whole genome shotgun (WGS) entry which is preliminary data.</text>
</comment>
<keyword evidence="7" id="KW-1185">Reference proteome</keyword>
<dbReference type="EMBL" id="QHLY01000005">
    <property type="protein sequence ID" value="PXA71716.1"/>
    <property type="molecule type" value="Genomic_DNA"/>
</dbReference>
<evidence type="ECO:0000256" key="1">
    <source>
        <dbReference type="ARBA" id="ARBA00023015"/>
    </source>
</evidence>
<dbReference type="InterPro" id="IPR023772">
    <property type="entry name" value="DNA-bd_HTH_TetR-type_CS"/>
</dbReference>
<evidence type="ECO:0000256" key="3">
    <source>
        <dbReference type="ARBA" id="ARBA00023163"/>
    </source>
</evidence>
<dbReference type="PROSITE" id="PS01081">
    <property type="entry name" value="HTH_TETR_1"/>
    <property type="match status" value="1"/>
</dbReference>
<organism evidence="6 7">
    <name type="scientific">Cryobacterium arcticum</name>
    <dbReference type="NCBI Taxonomy" id="670052"/>
    <lineage>
        <taxon>Bacteria</taxon>
        <taxon>Bacillati</taxon>
        <taxon>Actinomycetota</taxon>
        <taxon>Actinomycetes</taxon>
        <taxon>Micrococcales</taxon>
        <taxon>Microbacteriaceae</taxon>
        <taxon>Cryobacterium</taxon>
    </lineage>
</organism>